<evidence type="ECO:0000259" key="3">
    <source>
        <dbReference type="Pfam" id="PF06812"/>
    </source>
</evidence>
<name>A0A2J4RGI4_9ENTR</name>
<dbReference type="PANTHER" id="PTHR37024:SF5">
    <property type="entry name" value="IMPA N-TERMINAL DOMAIN-CONTAINING PROTEIN"/>
    <property type="match status" value="1"/>
</dbReference>
<proteinExistence type="predicted"/>
<evidence type="ECO:0000313" key="5">
    <source>
        <dbReference type="EMBL" id="PLL42438.1"/>
    </source>
</evidence>
<feature type="transmembrane region" description="Helical" evidence="2">
    <location>
        <begin position="231"/>
        <end position="253"/>
    </location>
</feature>
<feature type="compositionally biased region" description="Polar residues" evidence="1">
    <location>
        <begin position="454"/>
        <end position="465"/>
    </location>
</feature>
<reference evidence="5 6" key="2">
    <citation type="submission" date="2018-01" db="EMBL/GenBank/DDBJ databases">
        <title>Genomic study of Klebsiella pneumoniae.</title>
        <authorList>
            <person name="Yang Y."/>
            <person name="Bicalho R."/>
        </authorList>
    </citation>
    <scope>NUCLEOTIDE SEQUENCE [LARGE SCALE GENOMIC DNA]</scope>
    <source>
        <strain evidence="5 6">A11</strain>
    </source>
</reference>
<reference evidence="5 6" key="1">
    <citation type="submission" date="2017-11" db="EMBL/GenBank/DDBJ databases">
        <authorList>
            <person name="Han C.G."/>
        </authorList>
    </citation>
    <scope>NUCLEOTIDE SEQUENCE [LARGE SCALE GENOMIC DNA]</scope>
    <source>
        <strain evidence="5 6">A11</strain>
    </source>
</reference>
<gene>
    <name evidence="5" type="ORF">CWN50_07860</name>
</gene>
<keyword evidence="2" id="KW-1133">Transmembrane helix</keyword>
<dbReference type="Pfam" id="PF06812">
    <property type="entry name" value="ImpA_N"/>
    <property type="match status" value="1"/>
</dbReference>
<protein>
    <recommendedName>
        <fullName evidence="7">Type VI secretion system ImpA family N-terminal domain-containing protein</fullName>
    </recommendedName>
</protein>
<feature type="domain" description="ImpA C-terminal" evidence="4">
    <location>
        <begin position="301"/>
        <end position="426"/>
    </location>
</feature>
<dbReference type="InterPro" id="IPR021069">
    <property type="entry name" value="ImpA_C"/>
</dbReference>
<evidence type="ECO:0000256" key="1">
    <source>
        <dbReference type="SAM" id="MobiDB-lite"/>
    </source>
</evidence>
<evidence type="ECO:0008006" key="7">
    <source>
        <dbReference type="Google" id="ProtNLM"/>
    </source>
</evidence>
<sequence>MHDEQPCPVRTGGDPRSLPQFTALRDEMSNLTHPARPDVDWKRVETLSLSLFQINGVELQTGAWYTLARSHLARVSGLNEGLDILTALLGYQWAQLWPQPVHARAEILSGLFQRVQKLFRTWSLQPADVTALELAERHLQALDDILKRQELRHACHPAPLVQQIRSALNRLENSPLQEEAGQGIAFPEQRLVRGDEVAPPASRLVYVIHQNPDVEVQVTEALSVKPKRWPVFVAGMAASLVLSAAIASGWLVLHQPDDATKTLAASVASLPEPMTAPQIAAFRETGNGRKDSAMWLERITNQVNGIMNQSPGWRLRYGQGLVSQAKALWPDDPATRELVKRWEQYQGARTLPASQLQGWHEGMTQLRALSAQLDALDHQKGKYLTGSELKTMVWQITSSFASAVPVEEQLRQLVPPQENANASNAEQVSRHLDSLSHMLGKVSNQGGDVHSETDPGTSDPGTFRR</sequence>
<dbReference type="AlphaFoldDB" id="A0A2J4RGI4"/>
<feature type="domain" description="ImpA N-terminal" evidence="3">
    <location>
        <begin position="11"/>
        <end position="111"/>
    </location>
</feature>
<evidence type="ECO:0000259" key="4">
    <source>
        <dbReference type="Pfam" id="PF12486"/>
    </source>
</evidence>
<dbReference type="PANTHER" id="PTHR37024">
    <property type="entry name" value="TYPE VI SECRETION SYSTEM DUF2094 AND IMPA-RELATED DOMAIN PROTEIN"/>
    <property type="match status" value="1"/>
</dbReference>
<dbReference type="RefSeq" id="WP_268013330.1">
    <property type="nucleotide sequence ID" value="NZ_JAHBNO010000002.1"/>
</dbReference>
<organism evidence="5 6">
    <name type="scientific">Klebsiella michiganensis</name>
    <dbReference type="NCBI Taxonomy" id="1134687"/>
    <lineage>
        <taxon>Bacteria</taxon>
        <taxon>Pseudomonadati</taxon>
        <taxon>Pseudomonadota</taxon>
        <taxon>Gammaproteobacteria</taxon>
        <taxon>Enterobacterales</taxon>
        <taxon>Enterobacteriaceae</taxon>
        <taxon>Klebsiella/Raoultella group</taxon>
        <taxon>Klebsiella</taxon>
    </lineage>
</organism>
<keyword evidence="2" id="KW-0472">Membrane</keyword>
<evidence type="ECO:0000256" key="2">
    <source>
        <dbReference type="SAM" id="Phobius"/>
    </source>
</evidence>
<keyword evidence="2" id="KW-0812">Transmembrane</keyword>
<dbReference type="Proteomes" id="UP000234505">
    <property type="component" value="Unassembled WGS sequence"/>
</dbReference>
<accession>A0A2J4RGI4</accession>
<dbReference type="Pfam" id="PF12486">
    <property type="entry name" value="VasL"/>
    <property type="match status" value="1"/>
</dbReference>
<dbReference type="InterPro" id="IPR010657">
    <property type="entry name" value="ImpA_N"/>
</dbReference>
<evidence type="ECO:0000313" key="6">
    <source>
        <dbReference type="Proteomes" id="UP000234505"/>
    </source>
</evidence>
<dbReference type="EMBL" id="PIDS01000177">
    <property type="protein sequence ID" value="PLL42438.1"/>
    <property type="molecule type" value="Genomic_DNA"/>
</dbReference>
<comment type="caution">
    <text evidence="5">The sequence shown here is derived from an EMBL/GenBank/DDBJ whole genome shotgun (WGS) entry which is preliminary data.</text>
</comment>
<feature type="region of interest" description="Disordered" evidence="1">
    <location>
        <begin position="440"/>
        <end position="465"/>
    </location>
</feature>